<reference evidence="1 2" key="1">
    <citation type="submission" date="2017-08" db="EMBL/GenBank/DDBJ databases">
        <authorList>
            <person name="de Groot N.N."/>
        </authorList>
    </citation>
    <scope>NUCLEOTIDE SEQUENCE [LARGE SCALE GENOMIC DNA]</scope>
    <source>
        <strain evidence="1 2">JC85</strain>
    </source>
</reference>
<dbReference type="EMBL" id="OBQD01000038">
    <property type="protein sequence ID" value="SOC48097.1"/>
    <property type="molecule type" value="Genomic_DNA"/>
</dbReference>
<organism evidence="1 2">
    <name type="scientific">Rhizobium subbaraonis</name>
    <dbReference type="NCBI Taxonomy" id="908946"/>
    <lineage>
        <taxon>Bacteria</taxon>
        <taxon>Pseudomonadati</taxon>
        <taxon>Pseudomonadota</taxon>
        <taxon>Alphaproteobacteria</taxon>
        <taxon>Hyphomicrobiales</taxon>
        <taxon>Rhizobiaceae</taxon>
        <taxon>Rhizobium/Agrobacterium group</taxon>
        <taxon>Rhizobium</taxon>
    </lineage>
</organism>
<name>A0A285V2C5_9HYPH</name>
<sequence>MRPAREVFMHDLKIVFVIEFVGRKDAEFVTGFEQGDRDHQVVAEVEGVRLGERKIVCHLEVLHRKRANSR</sequence>
<accession>A0A285V2C5</accession>
<evidence type="ECO:0000313" key="2">
    <source>
        <dbReference type="Proteomes" id="UP000219167"/>
    </source>
</evidence>
<proteinExistence type="predicted"/>
<keyword evidence="2" id="KW-1185">Reference proteome</keyword>
<dbReference type="AlphaFoldDB" id="A0A285V2C5"/>
<evidence type="ECO:0000313" key="1">
    <source>
        <dbReference type="EMBL" id="SOC48097.1"/>
    </source>
</evidence>
<gene>
    <name evidence="1" type="ORF">SAMN05892877_13813</name>
</gene>
<protein>
    <submittedName>
        <fullName evidence="1">Uncharacterized protein</fullName>
    </submittedName>
</protein>
<dbReference type="Proteomes" id="UP000219167">
    <property type="component" value="Unassembled WGS sequence"/>
</dbReference>